<protein>
    <submittedName>
        <fullName evidence="1">Uncharacterized protein</fullName>
    </submittedName>
</protein>
<dbReference type="GO" id="GO:0006644">
    <property type="term" value="P:phospholipid metabolic process"/>
    <property type="evidence" value="ECO:0007669"/>
    <property type="project" value="InterPro"/>
</dbReference>
<sequence>MKITAAILTLTEATNCNLPKVQVTGTNLYTAINHLGNEKQQGHFNGEYNLEEDHNIAGKQVWTKRRGTSTSVRLQYVDDIFGGSAWVLTNQPGQPRFFTYSVEDCPTELKNWNILPFGISTEINDYIPVEDVRVAALKNEESTTSAKYLTAQFDYGEMDYSNDVSDIYTMLYHYLPESHMKLHYYACNGVHTLDIFRTLQSSARPSSDPVNDAINGWKLCRRCSNHEFENDEKIAYNYDLENEICSNEYGSVERAICECDRNFLSTLRSLEIPSADSEFATDPRDCESATVIQVEDISCCYNRQQNLMTAFHQIRQCCSDEGVVMPAGQCPAETPEDIQKDTFFTAEEIKDIENDRINIAEFDASN</sequence>
<dbReference type="AlphaFoldDB" id="E4YB58"/>
<dbReference type="InterPro" id="IPR036444">
    <property type="entry name" value="PLipase_A2_dom_sf"/>
</dbReference>
<dbReference type="Gene3D" id="1.20.90.10">
    <property type="entry name" value="Phospholipase A2 domain"/>
    <property type="match status" value="1"/>
</dbReference>
<organism evidence="1">
    <name type="scientific">Oikopleura dioica</name>
    <name type="common">Tunicate</name>
    <dbReference type="NCBI Taxonomy" id="34765"/>
    <lineage>
        <taxon>Eukaryota</taxon>
        <taxon>Metazoa</taxon>
        <taxon>Chordata</taxon>
        <taxon>Tunicata</taxon>
        <taxon>Appendicularia</taxon>
        <taxon>Copelata</taxon>
        <taxon>Oikopleuridae</taxon>
        <taxon>Oikopleura</taxon>
    </lineage>
</organism>
<evidence type="ECO:0000313" key="1">
    <source>
        <dbReference type="EMBL" id="CBY32795.1"/>
    </source>
</evidence>
<name>E4YB58_OIKDI</name>
<accession>E4YB58</accession>
<dbReference type="GO" id="GO:0050482">
    <property type="term" value="P:arachidonate secretion"/>
    <property type="evidence" value="ECO:0007669"/>
    <property type="project" value="InterPro"/>
</dbReference>
<reference evidence="1" key="1">
    <citation type="journal article" date="2010" name="Science">
        <title>Plasticity of animal genome architecture unmasked by rapid evolution of a pelagic tunicate.</title>
        <authorList>
            <person name="Denoeud F."/>
            <person name="Henriet S."/>
            <person name="Mungpakdee S."/>
            <person name="Aury J.M."/>
            <person name="Da Silva C."/>
            <person name="Brinkmann H."/>
            <person name="Mikhaleva J."/>
            <person name="Olsen L.C."/>
            <person name="Jubin C."/>
            <person name="Canestro C."/>
            <person name="Bouquet J.M."/>
            <person name="Danks G."/>
            <person name="Poulain J."/>
            <person name="Campsteijn C."/>
            <person name="Adamski M."/>
            <person name="Cross I."/>
            <person name="Yadetie F."/>
            <person name="Muffato M."/>
            <person name="Louis A."/>
            <person name="Butcher S."/>
            <person name="Tsagkogeorga G."/>
            <person name="Konrad A."/>
            <person name="Singh S."/>
            <person name="Jensen M.F."/>
            <person name="Cong E.H."/>
            <person name="Eikeseth-Otteraa H."/>
            <person name="Noel B."/>
            <person name="Anthouard V."/>
            <person name="Porcel B.M."/>
            <person name="Kachouri-Lafond R."/>
            <person name="Nishino A."/>
            <person name="Ugolini M."/>
            <person name="Chourrout P."/>
            <person name="Nishida H."/>
            <person name="Aasland R."/>
            <person name="Huzurbazar S."/>
            <person name="Westhof E."/>
            <person name="Delsuc F."/>
            <person name="Lehrach H."/>
            <person name="Reinhardt R."/>
            <person name="Weissenbach J."/>
            <person name="Roy S.W."/>
            <person name="Artiguenave F."/>
            <person name="Postlethwait J.H."/>
            <person name="Manak J.R."/>
            <person name="Thompson E.M."/>
            <person name="Jaillon O."/>
            <person name="Du Pasquier L."/>
            <person name="Boudinot P."/>
            <person name="Liberles D.A."/>
            <person name="Volff J.N."/>
            <person name="Philippe H."/>
            <person name="Lenhard B."/>
            <person name="Roest Crollius H."/>
            <person name="Wincker P."/>
            <person name="Chourrout D."/>
        </authorList>
    </citation>
    <scope>NUCLEOTIDE SEQUENCE [LARGE SCALE GENOMIC DNA]</scope>
</reference>
<dbReference type="Proteomes" id="UP000011014">
    <property type="component" value="Unassembled WGS sequence"/>
</dbReference>
<gene>
    <name evidence="1" type="ORF">GSOID_T00032145001</name>
</gene>
<dbReference type="EMBL" id="FN654372">
    <property type="protein sequence ID" value="CBY32795.1"/>
    <property type="molecule type" value="Genomic_DNA"/>
</dbReference>
<dbReference type="GO" id="GO:0004623">
    <property type="term" value="F:phospholipase A2 activity"/>
    <property type="evidence" value="ECO:0007669"/>
    <property type="project" value="InterPro"/>
</dbReference>
<proteinExistence type="predicted"/>